<proteinExistence type="predicted"/>
<dbReference type="Gene3D" id="1.20.120.530">
    <property type="entry name" value="GntR ligand-binding domain-like"/>
    <property type="match status" value="1"/>
</dbReference>
<evidence type="ECO:0000313" key="5">
    <source>
        <dbReference type="EMBL" id="MYV17453.1"/>
    </source>
</evidence>
<dbReference type="EMBL" id="WEZQ01000014">
    <property type="protein sequence ID" value="MYV17453.1"/>
    <property type="molecule type" value="Genomic_DNA"/>
</dbReference>
<evidence type="ECO:0000256" key="2">
    <source>
        <dbReference type="ARBA" id="ARBA00023125"/>
    </source>
</evidence>
<dbReference type="PROSITE" id="PS50949">
    <property type="entry name" value="HTH_GNTR"/>
    <property type="match status" value="1"/>
</dbReference>
<dbReference type="InterPro" id="IPR028374">
    <property type="entry name" value="FadR_C"/>
</dbReference>
<protein>
    <submittedName>
        <fullName evidence="5">GntR family transcriptional regulator</fullName>
    </submittedName>
</protein>
<dbReference type="OrthoDB" id="9782299at2"/>
<accession>A0A6N9I570</accession>
<sequence length="235" mass="26755">MITEFNAIEAPTSVDLFIEQIKTAILSGQLHIGDQLPTERELCRQMNVSRGVINTGLRRLQALHFVEMRPRTGNFVADYRRNGSLETLNEIINFRGGNYRPSLLNSIFEVRHQLESDIVRLATRQQNKTTLLEAQQTIFQMKNNCSPAESAQLLYQFFHTLAIASDNAVYPLLIANFQSIYLTLGRWLFEIGNSETIDHQLQELFSSIQTGQQEAAINKANQLISWSADQILARD</sequence>
<dbReference type="InterPro" id="IPR011711">
    <property type="entry name" value="GntR_C"/>
</dbReference>
<dbReference type="GO" id="GO:0019217">
    <property type="term" value="P:regulation of fatty acid metabolic process"/>
    <property type="evidence" value="ECO:0007669"/>
    <property type="project" value="InterPro"/>
</dbReference>
<evidence type="ECO:0000256" key="3">
    <source>
        <dbReference type="ARBA" id="ARBA00023163"/>
    </source>
</evidence>
<dbReference type="InterPro" id="IPR000524">
    <property type="entry name" value="Tscrpt_reg_HTH_GntR"/>
</dbReference>
<dbReference type="SUPFAM" id="SSF46785">
    <property type="entry name" value="Winged helix' DNA-binding domain"/>
    <property type="match status" value="1"/>
</dbReference>
<name>A0A6N9I570_9LACO</name>
<dbReference type="GO" id="GO:0003677">
    <property type="term" value="F:DNA binding"/>
    <property type="evidence" value="ECO:0007669"/>
    <property type="project" value="UniProtKB-KW"/>
</dbReference>
<dbReference type="Gene3D" id="1.10.10.10">
    <property type="entry name" value="Winged helix-like DNA-binding domain superfamily/Winged helix DNA-binding domain"/>
    <property type="match status" value="1"/>
</dbReference>
<dbReference type="SMART" id="SM00345">
    <property type="entry name" value="HTH_GNTR"/>
    <property type="match status" value="1"/>
</dbReference>
<dbReference type="RefSeq" id="WP_161003839.1">
    <property type="nucleotide sequence ID" value="NZ_WEZQ01000014.1"/>
</dbReference>
<dbReference type="InterPro" id="IPR036390">
    <property type="entry name" value="WH_DNA-bd_sf"/>
</dbReference>
<comment type="caution">
    <text evidence="5">The sequence shown here is derived from an EMBL/GenBank/DDBJ whole genome shotgun (WGS) entry which is preliminary data.</text>
</comment>
<keyword evidence="3" id="KW-0804">Transcription</keyword>
<gene>
    <name evidence="5" type="ORF">GB993_08040</name>
</gene>
<dbReference type="GO" id="GO:0003700">
    <property type="term" value="F:DNA-binding transcription factor activity"/>
    <property type="evidence" value="ECO:0007669"/>
    <property type="project" value="InterPro"/>
</dbReference>
<evidence type="ECO:0000256" key="1">
    <source>
        <dbReference type="ARBA" id="ARBA00023015"/>
    </source>
</evidence>
<dbReference type="AlphaFoldDB" id="A0A6N9I570"/>
<keyword evidence="2" id="KW-0238">DNA-binding</keyword>
<dbReference type="CDD" id="cd07377">
    <property type="entry name" value="WHTH_GntR"/>
    <property type="match status" value="1"/>
</dbReference>
<dbReference type="InterPro" id="IPR008920">
    <property type="entry name" value="TF_FadR/GntR_C"/>
</dbReference>
<feature type="domain" description="HTH gntR-type" evidence="4">
    <location>
        <begin position="11"/>
        <end position="79"/>
    </location>
</feature>
<dbReference type="Pfam" id="PF07840">
    <property type="entry name" value="FadR_C"/>
    <property type="match status" value="1"/>
</dbReference>
<dbReference type="PANTHER" id="PTHR43537">
    <property type="entry name" value="TRANSCRIPTIONAL REGULATOR, GNTR FAMILY"/>
    <property type="match status" value="1"/>
</dbReference>
<evidence type="ECO:0000313" key="6">
    <source>
        <dbReference type="Proteomes" id="UP000449209"/>
    </source>
</evidence>
<dbReference type="Pfam" id="PF00392">
    <property type="entry name" value="GntR"/>
    <property type="match status" value="1"/>
</dbReference>
<reference evidence="5 6" key="1">
    <citation type="journal article" date="2019" name="Appl. Environ. Microbiol.">
        <title>Genetic determinants of hydroxycinnamic acid metabolism in heterofermentative lactobacilli.</title>
        <authorList>
            <person name="Gaur G."/>
            <person name="Oh J.H."/>
            <person name="Filannino P."/>
            <person name="Gobbetti M."/>
            <person name="van Pijkeren J.P."/>
            <person name="Ganzle M.G."/>
        </authorList>
    </citation>
    <scope>NUCLEOTIDE SEQUENCE [LARGE SCALE GENOMIC DNA]</scope>
    <source>
        <strain evidence="5 6">C5</strain>
    </source>
</reference>
<dbReference type="InterPro" id="IPR036388">
    <property type="entry name" value="WH-like_DNA-bd_sf"/>
</dbReference>
<dbReference type="SMART" id="SM00895">
    <property type="entry name" value="FCD"/>
    <property type="match status" value="1"/>
</dbReference>
<dbReference type="GO" id="GO:0000062">
    <property type="term" value="F:fatty-acyl-CoA binding"/>
    <property type="evidence" value="ECO:0007669"/>
    <property type="project" value="InterPro"/>
</dbReference>
<organism evidence="5 6">
    <name type="scientific">Furfurilactobacillus milii</name>
    <dbReference type="NCBI Taxonomy" id="2888272"/>
    <lineage>
        <taxon>Bacteria</taxon>
        <taxon>Bacillati</taxon>
        <taxon>Bacillota</taxon>
        <taxon>Bacilli</taxon>
        <taxon>Lactobacillales</taxon>
        <taxon>Lactobacillaceae</taxon>
        <taxon>Furfurilactobacillus</taxon>
    </lineage>
</organism>
<dbReference type="PANTHER" id="PTHR43537:SF5">
    <property type="entry name" value="UXU OPERON TRANSCRIPTIONAL REGULATOR"/>
    <property type="match status" value="1"/>
</dbReference>
<evidence type="ECO:0000259" key="4">
    <source>
        <dbReference type="PROSITE" id="PS50949"/>
    </source>
</evidence>
<dbReference type="Proteomes" id="UP000449209">
    <property type="component" value="Unassembled WGS sequence"/>
</dbReference>
<keyword evidence="1" id="KW-0805">Transcription regulation</keyword>
<dbReference type="SUPFAM" id="SSF48008">
    <property type="entry name" value="GntR ligand-binding domain-like"/>
    <property type="match status" value="1"/>
</dbReference>